<comment type="caution">
    <text evidence="2">The sequence shown here is derived from an EMBL/GenBank/DDBJ whole genome shotgun (WGS) entry which is preliminary data.</text>
</comment>
<dbReference type="EMBL" id="JAIWYP010000001">
    <property type="protein sequence ID" value="KAH3883547.1"/>
    <property type="molecule type" value="Genomic_DNA"/>
</dbReference>
<keyword evidence="3" id="KW-1185">Reference proteome</keyword>
<dbReference type="Gene3D" id="2.60.120.200">
    <property type="match status" value="1"/>
</dbReference>
<dbReference type="Proteomes" id="UP000828390">
    <property type="component" value="Unassembled WGS sequence"/>
</dbReference>
<proteinExistence type="predicted"/>
<feature type="domain" description="Laminin G" evidence="1">
    <location>
        <begin position="24"/>
        <end position="71"/>
    </location>
</feature>
<reference evidence="2" key="1">
    <citation type="journal article" date="2019" name="bioRxiv">
        <title>The Genome of the Zebra Mussel, Dreissena polymorpha: A Resource for Invasive Species Research.</title>
        <authorList>
            <person name="McCartney M.A."/>
            <person name="Auch B."/>
            <person name="Kono T."/>
            <person name="Mallez S."/>
            <person name="Zhang Y."/>
            <person name="Obille A."/>
            <person name="Becker A."/>
            <person name="Abrahante J.E."/>
            <person name="Garbe J."/>
            <person name="Badalamenti J.P."/>
            <person name="Herman A."/>
            <person name="Mangelson H."/>
            <person name="Liachko I."/>
            <person name="Sullivan S."/>
            <person name="Sone E.D."/>
            <person name="Koren S."/>
            <person name="Silverstein K.A.T."/>
            <person name="Beckman K.B."/>
            <person name="Gohl D.M."/>
        </authorList>
    </citation>
    <scope>NUCLEOTIDE SEQUENCE</scope>
    <source>
        <strain evidence="2">Duluth1</strain>
        <tissue evidence="2">Whole animal</tissue>
    </source>
</reference>
<sequence>MVVDHCINSVRNGSVEDRSDCEASGYTRGENIYLNVAQVLQFGGVLSTPSYPANIMGDKFTGCMRNLVHNAEVGPMKQRQYCVHEITCT</sequence>
<evidence type="ECO:0000259" key="1">
    <source>
        <dbReference type="Pfam" id="PF02210"/>
    </source>
</evidence>
<evidence type="ECO:0000313" key="3">
    <source>
        <dbReference type="Proteomes" id="UP000828390"/>
    </source>
</evidence>
<dbReference type="InterPro" id="IPR001791">
    <property type="entry name" value="Laminin_G"/>
</dbReference>
<reference evidence="2" key="2">
    <citation type="submission" date="2020-11" db="EMBL/GenBank/DDBJ databases">
        <authorList>
            <person name="McCartney M.A."/>
            <person name="Auch B."/>
            <person name="Kono T."/>
            <person name="Mallez S."/>
            <person name="Becker A."/>
            <person name="Gohl D.M."/>
            <person name="Silverstein K.A.T."/>
            <person name="Koren S."/>
            <person name="Bechman K.B."/>
            <person name="Herman A."/>
            <person name="Abrahante J.E."/>
            <person name="Garbe J."/>
        </authorList>
    </citation>
    <scope>NUCLEOTIDE SEQUENCE</scope>
    <source>
        <strain evidence="2">Duluth1</strain>
        <tissue evidence="2">Whole animal</tissue>
    </source>
</reference>
<name>A0A9D4RYS5_DREPO</name>
<dbReference type="AlphaFoldDB" id="A0A9D4RYS5"/>
<dbReference type="SUPFAM" id="SSF49899">
    <property type="entry name" value="Concanavalin A-like lectins/glucanases"/>
    <property type="match status" value="1"/>
</dbReference>
<gene>
    <name evidence="2" type="ORF">DPMN_007506</name>
</gene>
<protein>
    <recommendedName>
        <fullName evidence="1">Laminin G domain-containing protein</fullName>
    </recommendedName>
</protein>
<evidence type="ECO:0000313" key="2">
    <source>
        <dbReference type="EMBL" id="KAH3883547.1"/>
    </source>
</evidence>
<dbReference type="InterPro" id="IPR013320">
    <property type="entry name" value="ConA-like_dom_sf"/>
</dbReference>
<dbReference type="Pfam" id="PF02210">
    <property type="entry name" value="Laminin_G_2"/>
    <property type="match status" value="1"/>
</dbReference>
<accession>A0A9D4RYS5</accession>
<organism evidence="2 3">
    <name type="scientific">Dreissena polymorpha</name>
    <name type="common">Zebra mussel</name>
    <name type="synonym">Mytilus polymorpha</name>
    <dbReference type="NCBI Taxonomy" id="45954"/>
    <lineage>
        <taxon>Eukaryota</taxon>
        <taxon>Metazoa</taxon>
        <taxon>Spiralia</taxon>
        <taxon>Lophotrochozoa</taxon>
        <taxon>Mollusca</taxon>
        <taxon>Bivalvia</taxon>
        <taxon>Autobranchia</taxon>
        <taxon>Heteroconchia</taxon>
        <taxon>Euheterodonta</taxon>
        <taxon>Imparidentia</taxon>
        <taxon>Neoheterodontei</taxon>
        <taxon>Myida</taxon>
        <taxon>Dreissenoidea</taxon>
        <taxon>Dreissenidae</taxon>
        <taxon>Dreissena</taxon>
    </lineage>
</organism>